<dbReference type="InterPro" id="IPR032675">
    <property type="entry name" value="LRR_dom_sf"/>
</dbReference>
<feature type="signal peptide" evidence="11">
    <location>
        <begin position="1"/>
        <end position="19"/>
    </location>
</feature>
<evidence type="ECO:0000256" key="3">
    <source>
        <dbReference type="ARBA" id="ARBA00022614"/>
    </source>
</evidence>
<reference evidence="13" key="1">
    <citation type="journal article" date="2023" name="Nat. Commun.">
        <title>Diploid and tetraploid genomes of Acorus and the evolution of monocots.</title>
        <authorList>
            <person name="Ma L."/>
            <person name="Liu K.W."/>
            <person name="Li Z."/>
            <person name="Hsiao Y.Y."/>
            <person name="Qi Y."/>
            <person name="Fu T."/>
            <person name="Tang G.D."/>
            <person name="Zhang D."/>
            <person name="Sun W.H."/>
            <person name="Liu D.K."/>
            <person name="Li Y."/>
            <person name="Chen G.Z."/>
            <person name="Liu X.D."/>
            <person name="Liao X.Y."/>
            <person name="Jiang Y.T."/>
            <person name="Yu X."/>
            <person name="Hao Y."/>
            <person name="Huang J."/>
            <person name="Zhao X.W."/>
            <person name="Ke S."/>
            <person name="Chen Y.Y."/>
            <person name="Wu W.L."/>
            <person name="Hsu J.L."/>
            <person name="Lin Y.F."/>
            <person name="Huang M.D."/>
            <person name="Li C.Y."/>
            <person name="Huang L."/>
            <person name="Wang Z.W."/>
            <person name="Zhao X."/>
            <person name="Zhong W.Y."/>
            <person name="Peng D.H."/>
            <person name="Ahmad S."/>
            <person name="Lan S."/>
            <person name="Zhang J.S."/>
            <person name="Tsai W.C."/>
            <person name="Van de Peer Y."/>
            <person name="Liu Z.J."/>
        </authorList>
    </citation>
    <scope>NUCLEOTIDE SEQUENCE</scope>
    <source>
        <strain evidence="13">CP</strain>
    </source>
</reference>
<sequence>MKTRGQLLLLILYLLPSSALVVEDDVKCLKGVQESLFNPKGSLSSWTFENTSVGFICSFSGVSCWNDRENRVIRLQLPSMSLSGQIPSSLQFCSSMSNLDLSSNSLSGPIPSSICDWLPYLVTLDLSTNSLSGPIPHELSNCKYLNTLTLDGNSLSGAIPSSLSALKRLKSFTVASNKLSGSIPPSSPAWVSTALRLMATLGSAARRSGNAEEVSEHRM</sequence>
<dbReference type="Pfam" id="PF08263">
    <property type="entry name" value="LRRNT_2"/>
    <property type="match status" value="1"/>
</dbReference>
<dbReference type="GO" id="GO:0016020">
    <property type="term" value="C:membrane"/>
    <property type="evidence" value="ECO:0007669"/>
    <property type="project" value="UniProtKB-SubCell"/>
</dbReference>
<evidence type="ECO:0000256" key="11">
    <source>
        <dbReference type="SAM" id="SignalP"/>
    </source>
</evidence>
<organism evidence="13 14">
    <name type="scientific">Acorus calamus</name>
    <name type="common">Sweet flag</name>
    <dbReference type="NCBI Taxonomy" id="4465"/>
    <lineage>
        <taxon>Eukaryota</taxon>
        <taxon>Viridiplantae</taxon>
        <taxon>Streptophyta</taxon>
        <taxon>Embryophyta</taxon>
        <taxon>Tracheophyta</taxon>
        <taxon>Spermatophyta</taxon>
        <taxon>Magnoliopsida</taxon>
        <taxon>Liliopsida</taxon>
        <taxon>Acoraceae</taxon>
        <taxon>Acorus</taxon>
    </lineage>
</organism>
<dbReference type="InterPro" id="IPR001611">
    <property type="entry name" value="Leu-rich_rpt"/>
</dbReference>
<keyword evidence="5 11" id="KW-0732">Signal</keyword>
<comment type="caution">
    <text evidence="13">The sequence shown here is derived from an EMBL/GenBank/DDBJ whole genome shotgun (WGS) entry which is preliminary data.</text>
</comment>
<accession>A0AAV9DCK9</accession>
<evidence type="ECO:0000256" key="6">
    <source>
        <dbReference type="ARBA" id="ARBA00022737"/>
    </source>
</evidence>
<evidence type="ECO:0000256" key="4">
    <source>
        <dbReference type="ARBA" id="ARBA00022692"/>
    </source>
</evidence>
<dbReference type="PRINTS" id="PR00019">
    <property type="entry name" value="LEURICHRPT"/>
</dbReference>
<evidence type="ECO:0000256" key="5">
    <source>
        <dbReference type="ARBA" id="ARBA00022729"/>
    </source>
</evidence>
<keyword evidence="13" id="KW-0808">Transferase</keyword>
<keyword evidence="8" id="KW-0472">Membrane</keyword>
<dbReference type="Pfam" id="PF00560">
    <property type="entry name" value="LRR_1"/>
    <property type="match status" value="3"/>
</dbReference>
<dbReference type="PANTHER" id="PTHR48059">
    <property type="entry name" value="POLYGALACTURONASE INHIBITOR 1"/>
    <property type="match status" value="1"/>
</dbReference>
<reference evidence="13" key="2">
    <citation type="submission" date="2023-06" db="EMBL/GenBank/DDBJ databases">
        <authorList>
            <person name="Ma L."/>
            <person name="Liu K.-W."/>
            <person name="Li Z."/>
            <person name="Hsiao Y.-Y."/>
            <person name="Qi Y."/>
            <person name="Fu T."/>
            <person name="Tang G."/>
            <person name="Zhang D."/>
            <person name="Sun W.-H."/>
            <person name="Liu D.-K."/>
            <person name="Li Y."/>
            <person name="Chen G.-Z."/>
            <person name="Liu X.-D."/>
            <person name="Liao X.-Y."/>
            <person name="Jiang Y.-T."/>
            <person name="Yu X."/>
            <person name="Hao Y."/>
            <person name="Huang J."/>
            <person name="Zhao X.-W."/>
            <person name="Ke S."/>
            <person name="Chen Y.-Y."/>
            <person name="Wu W.-L."/>
            <person name="Hsu J.-L."/>
            <person name="Lin Y.-F."/>
            <person name="Huang M.-D."/>
            <person name="Li C.-Y."/>
            <person name="Huang L."/>
            <person name="Wang Z.-W."/>
            <person name="Zhao X."/>
            <person name="Zhong W.-Y."/>
            <person name="Peng D.-H."/>
            <person name="Ahmad S."/>
            <person name="Lan S."/>
            <person name="Zhang J.-S."/>
            <person name="Tsai W.-C."/>
            <person name="Van De Peer Y."/>
            <person name="Liu Z.-J."/>
        </authorList>
    </citation>
    <scope>NUCLEOTIDE SEQUENCE</scope>
    <source>
        <strain evidence="13">CP</strain>
        <tissue evidence="13">Leaves</tissue>
    </source>
</reference>
<dbReference type="InterPro" id="IPR013210">
    <property type="entry name" value="LRR_N_plant-typ"/>
</dbReference>
<keyword evidence="14" id="KW-1185">Reference proteome</keyword>
<dbReference type="SUPFAM" id="SSF52058">
    <property type="entry name" value="L domain-like"/>
    <property type="match status" value="1"/>
</dbReference>
<evidence type="ECO:0000259" key="12">
    <source>
        <dbReference type="Pfam" id="PF08263"/>
    </source>
</evidence>
<dbReference type="Proteomes" id="UP001180020">
    <property type="component" value="Unassembled WGS sequence"/>
</dbReference>
<dbReference type="AlphaFoldDB" id="A0AAV9DCK9"/>
<keyword evidence="6" id="KW-0677">Repeat</keyword>
<evidence type="ECO:0000256" key="2">
    <source>
        <dbReference type="ARBA" id="ARBA00004196"/>
    </source>
</evidence>
<keyword evidence="4" id="KW-0812">Transmembrane</keyword>
<dbReference type="FunFam" id="3.80.10.10:FF:000275">
    <property type="entry name" value="Leucine-rich repeat receptor-like protein kinase"/>
    <property type="match status" value="1"/>
</dbReference>
<comment type="similarity">
    <text evidence="10">Belongs to the polygalacturonase-inhibiting protein family.</text>
</comment>
<dbReference type="InterPro" id="IPR051848">
    <property type="entry name" value="PGIP"/>
</dbReference>
<feature type="chain" id="PRO_5043373057" evidence="11">
    <location>
        <begin position="20"/>
        <end position="219"/>
    </location>
</feature>
<dbReference type="GO" id="GO:0016301">
    <property type="term" value="F:kinase activity"/>
    <property type="evidence" value="ECO:0007669"/>
    <property type="project" value="UniProtKB-KW"/>
</dbReference>
<evidence type="ECO:0000256" key="10">
    <source>
        <dbReference type="ARBA" id="ARBA00038043"/>
    </source>
</evidence>
<keyword evidence="13" id="KW-0675">Receptor</keyword>
<evidence type="ECO:0000313" key="13">
    <source>
        <dbReference type="EMBL" id="KAK1297758.1"/>
    </source>
</evidence>
<feature type="domain" description="Leucine-rich repeat-containing N-terminal plant-type" evidence="12">
    <location>
        <begin position="23"/>
        <end position="65"/>
    </location>
</feature>
<evidence type="ECO:0000256" key="8">
    <source>
        <dbReference type="ARBA" id="ARBA00023136"/>
    </source>
</evidence>
<protein>
    <submittedName>
        <fullName evidence="13">Inactive receptor kinase</fullName>
    </submittedName>
</protein>
<evidence type="ECO:0000256" key="1">
    <source>
        <dbReference type="ARBA" id="ARBA00004167"/>
    </source>
</evidence>
<keyword evidence="7" id="KW-1133">Transmembrane helix</keyword>
<keyword evidence="13" id="KW-0418">Kinase</keyword>
<evidence type="ECO:0000256" key="7">
    <source>
        <dbReference type="ARBA" id="ARBA00022989"/>
    </source>
</evidence>
<comment type="subcellular location">
    <subcellularLocation>
        <location evidence="2">Cell envelope</location>
    </subcellularLocation>
    <subcellularLocation>
        <location evidence="1">Membrane</location>
        <topology evidence="1">Single-pass membrane protein</topology>
    </subcellularLocation>
</comment>
<keyword evidence="9" id="KW-0325">Glycoprotein</keyword>
<evidence type="ECO:0000256" key="9">
    <source>
        <dbReference type="ARBA" id="ARBA00023180"/>
    </source>
</evidence>
<proteinExistence type="inferred from homology"/>
<keyword evidence="3" id="KW-0433">Leucine-rich repeat</keyword>
<name>A0AAV9DCK9_ACOCL</name>
<dbReference type="EMBL" id="JAUJYO010000015">
    <property type="protein sequence ID" value="KAK1297758.1"/>
    <property type="molecule type" value="Genomic_DNA"/>
</dbReference>
<gene>
    <name evidence="13" type="ORF">QJS10_CPB15g01729</name>
</gene>
<dbReference type="Gene3D" id="3.80.10.10">
    <property type="entry name" value="Ribonuclease Inhibitor"/>
    <property type="match status" value="1"/>
</dbReference>
<dbReference type="PANTHER" id="PTHR48059:SF12">
    <property type="entry name" value="POLYGALACTURONASE INHIBITOR 1-LIKE"/>
    <property type="match status" value="1"/>
</dbReference>
<evidence type="ECO:0000313" key="14">
    <source>
        <dbReference type="Proteomes" id="UP001180020"/>
    </source>
</evidence>